<dbReference type="EMBL" id="KN833724">
    <property type="protein sequence ID" value="KIK23606.1"/>
    <property type="molecule type" value="Genomic_DNA"/>
</dbReference>
<reference evidence="2 3" key="1">
    <citation type="submission" date="2014-04" db="EMBL/GenBank/DDBJ databases">
        <authorList>
            <consortium name="DOE Joint Genome Institute"/>
            <person name="Kuo A."/>
            <person name="Kohler A."/>
            <person name="Costa M.D."/>
            <person name="Nagy L.G."/>
            <person name="Floudas D."/>
            <person name="Copeland A."/>
            <person name="Barry K.W."/>
            <person name="Cichocki N."/>
            <person name="Veneault-Fourrey C."/>
            <person name="LaButti K."/>
            <person name="Lindquist E.A."/>
            <person name="Lipzen A."/>
            <person name="Lundell T."/>
            <person name="Morin E."/>
            <person name="Murat C."/>
            <person name="Sun H."/>
            <person name="Tunlid A."/>
            <person name="Henrissat B."/>
            <person name="Grigoriev I.V."/>
            <person name="Hibbett D.S."/>
            <person name="Martin F."/>
            <person name="Nordberg H.P."/>
            <person name="Cantor M.N."/>
            <person name="Hua S.X."/>
        </authorList>
    </citation>
    <scope>NUCLEOTIDE SEQUENCE [LARGE SCALE GENOMIC DNA]</scope>
    <source>
        <strain evidence="2 3">441</strain>
    </source>
</reference>
<feature type="compositionally biased region" description="Basic and acidic residues" evidence="1">
    <location>
        <begin position="325"/>
        <end position="339"/>
    </location>
</feature>
<reference evidence="3" key="2">
    <citation type="submission" date="2015-01" db="EMBL/GenBank/DDBJ databases">
        <title>Evolutionary Origins and Diversification of the Mycorrhizal Mutualists.</title>
        <authorList>
            <consortium name="DOE Joint Genome Institute"/>
            <consortium name="Mycorrhizal Genomics Consortium"/>
            <person name="Kohler A."/>
            <person name="Kuo A."/>
            <person name="Nagy L.G."/>
            <person name="Floudas D."/>
            <person name="Copeland A."/>
            <person name="Barry K.W."/>
            <person name="Cichocki N."/>
            <person name="Veneault-Fourrey C."/>
            <person name="LaButti K."/>
            <person name="Lindquist E.A."/>
            <person name="Lipzen A."/>
            <person name="Lundell T."/>
            <person name="Morin E."/>
            <person name="Murat C."/>
            <person name="Riley R."/>
            <person name="Ohm R."/>
            <person name="Sun H."/>
            <person name="Tunlid A."/>
            <person name="Henrissat B."/>
            <person name="Grigoriev I.V."/>
            <person name="Hibbett D.S."/>
            <person name="Martin F."/>
        </authorList>
    </citation>
    <scope>NUCLEOTIDE SEQUENCE [LARGE SCALE GENOMIC DNA]</scope>
    <source>
        <strain evidence="3">441</strain>
    </source>
</reference>
<dbReference type="HOGENOM" id="CLU_381351_0_0_1"/>
<sequence length="726" mass="78947">MLPITEFQFAFCGIATVAATLGYAYTRKANTHSPTSTDKPGADVEAGPLEERSLKRKLDDSDNDETCIDEQQRPMKRSKTPPTEQRGEDEDEWEVIVAPPTYEEATAPQKKKTPEHVPSPSHDANSTFDIKAPREKSPDCAANDEAHIEKQGVVSQKPSEPVPHTPDPSPPLNDVKAEPEAPATQPPKPTKVPTVSSNPFSAFANSGSPFATYTNPNGPSRLTNQGEKTTPAWRRKEDDSEIRSDDSTQKLTSSPNDISSEVTGESSFTVLQSTQQVSAKKPSSHTTGEEGEVIISDLKGAKLFIKRGRKEFTSGMYGHIKLLSHKSDTSESKEDKGGDEGEGQNENAAKNRTRLLFRRDPLGQVSMNVALRPTVRCHFDEPESILRVILKELQVTVDEEVKENIVIYAFKPGRASKADFRTFAKAVIPFGWNVFGSRELSIEGLQSREITSHGDCATQVCEGIYESAVVMGTGMPKASDCNFAVIAYVWLFSTAPVAFFGPVRSLTGRNPSGTQPWCMQVNVTIGGGLFKCTSHHSGYWAAELCPHRRSGNNTGRSKQGLLSGTSAASTVAGCRLGSYPMLRRGECPTTNSTSVNAHKLRGGLGEKGGLEAGSPLLVVLAIIIMNSTPIDTSRLPSYKHSYMLRFHPYPRTGPALDECDVEQDADDNPPPGKGDPGQPADEVETLIQTIHPRDKEPGEGKVTRSRRSSLTSQVVDFALLVTRKST</sequence>
<keyword evidence="3" id="KW-1185">Reference proteome</keyword>
<dbReference type="Gene3D" id="2.30.29.30">
    <property type="entry name" value="Pleckstrin-homology domain (PH domain)/Phosphotyrosine-binding domain (PTB)"/>
    <property type="match status" value="1"/>
</dbReference>
<gene>
    <name evidence="2" type="ORF">PISMIDRAFT_23371</name>
</gene>
<feature type="compositionally biased region" description="Polar residues" evidence="1">
    <location>
        <begin position="249"/>
        <end position="263"/>
    </location>
</feature>
<dbReference type="Proteomes" id="UP000054018">
    <property type="component" value="Unassembled WGS sequence"/>
</dbReference>
<feature type="compositionally biased region" description="Basic and acidic residues" evidence="1">
    <location>
        <begin position="49"/>
        <end position="60"/>
    </location>
</feature>
<dbReference type="OrthoDB" id="2357150at2759"/>
<dbReference type="AlphaFoldDB" id="A0A0C9Z3F3"/>
<dbReference type="InterPro" id="IPR011993">
    <property type="entry name" value="PH-like_dom_sf"/>
</dbReference>
<proteinExistence type="predicted"/>
<feature type="compositionally biased region" description="Pro residues" evidence="1">
    <location>
        <begin position="160"/>
        <end position="171"/>
    </location>
</feature>
<feature type="compositionally biased region" description="Basic and acidic residues" evidence="1">
    <location>
        <begin position="691"/>
        <end position="702"/>
    </location>
</feature>
<organism evidence="2 3">
    <name type="scientific">Pisolithus microcarpus 441</name>
    <dbReference type="NCBI Taxonomy" id="765257"/>
    <lineage>
        <taxon>Eukaryota</taxon>
        <taxon>Fungi</taxon>
        <taxon>Dikarya</taxon>
        <taxon>Basidiomycota</taxon>
        <taxon>Agaricomycotina</taxon>
        <taxon>Agaricomycetes</taxon>
        <taxon>Agaricomycetidae</taxon>
        <taxon>Boletales</taxon>
        <taxon>Sclerodermatineae</taxon>
        <taxon>Pisolithaceae</taxon>
        <taxon>Pisolithus</taxon>
    </lineage>
</organism>
<feature type="compositionally biased region" description="Basic and acidic residues" evidence="1">
    <location>
        <begin position="234"/>
        <end position="248"/>
    </location>
</feature>
<feature type="region of interest" description="Disordered" evidence="1">
    <location>
        <begin position="273"/>
        <end position="292"/>
    </location>
</feature>
<evidence type="ECO:0000313" key="3">
    <source>
        <dbReference type="Proteomes" id="UP000054018"/>
    </source>
</evidence>
<accession>A0A0C9Z3F3</accession>
<feature type="region of interest" description="Disordered" evidence="1">
    <location>
        <begin position="654"/>
        <end position="709"/>
    </location>
</feature>
<dbReference type="STRING" id="765257.A0A0C9Z3F3"/>
<name>A0A0C9Z3F3_9AGAM</name>
<feature type="compositionally biased region" description="Basic and acidic residues" evidence="1">
    <location>
        <begin position="131"/>
        <end position="150"/>
    </location>
</feature>
<feature type="region of interest" description="Disordered" evidence="1">
    <location>
        <begin position="323"/>
        <end position="351"/>
    </location>
</feature>
<evidence type="ECO:0000256" key="1">
    <source>
        <dbReference type="SAM" id="MobiDB-lite"/>
    </source>
</evidence>
<evidence type="ECO:0000313" key="2">
    <source>
        <dbReference type="EMBL" id="KIK23606.1"/>
    </source>
</evidence>
<dbReference type="SUPFAM" id="SSF50729">
    <property type="entry name" value="PH domain-like"/>
    <property type="match status" value="1"/>
</dbReference>
<feature type="compositionally biased region" description="Acidic residues" evidence="1">
    <location>
        <begin position="657"/>
        <end position="667"/>
    </location>
</feature>
<evidence type="ECO:0008006" key="4">
    <source>
        <dbReference type="Google" id="ProtNLM"/>
    </source>
</evidence>
<feature type="compositionally biased region" description="Polar residues" evidence="1">
    <location>
        <begin position="196"/>
        <end position="228"/>
    </location>
</feature>
<feature type="region of interest" description="Disordered" evidence="1">
    <location>
        <begin position="30"/>
        <end position="263"/>
    </location>
</feature>
<protein>
    <recommendedName>
        <fullName evidence="4">RanBD1 domain-containing protein</fullName>
    </recommendedName>
</protein>